<organism evidence="2">
    <name type="scientific">viral metagenome</name>
    <dbReference type="NCBI Taxonomy" id="1070528"/>
    <lineage>
        <taxon>unclassified sequences</taxon>
        <taxon>metagenomes</taxon>
        <taxon>organismal metagenomes</taxon>
    </lineage>
</organism>
<accession>A0A6C0D274</accession>
<evidence type="ECO:0000256" key="1">
    <source>
        <dbReference type="SAM" id="MobiDB-lite"/>
    </source>
</evidence>
<protein>
    <submittedName>
        <fullName evidence="2">Uncharacterized protein</fullName>
    </submittedName>
</protein>
<evidence type="ECO:0000313" key="2">
    <source>
        <dbReference type="EMBL" id="QHT10617.1"/>
    </source>
</evidence>
<dbReference type="AlphaFoldDB" id="A0A6C0D274"/>
<sequence>MSTQKSQKSTYIPPHLRKNAKAFADAKEEDSWIKPKSKKVENQKPKIEDFPALAPAGPIQKSKMDFKELFARRKEIKKRQKKMKYGWVRLTKDGMIDSLTPEQREQENTERTERFMEHAMIDLAFRIERDTERRMEYEDLEPVILEEYSSEEEYVSSEESYVDEDEEGYES</sequence>
<dbReference type="EMBL" id="MN739523">
    <property type="protein sequence ID" value="QHT10617.1"/>
    <property type="molecule type" value="Genomic_DNA"/>
</dbReference>
<reference evidence="2" key="1">
    <citation type="journal article" date="2020" name="Nature">
        <title>Giant virus diversity and host interactions through global metagenomics.</title>
        <authorList>
            <person name="Schulz F."/>
            <person name="Roux S."/>
            <person name="Paez-Espino D."/>
            <person name="Jungbluth S."/>
            <person name="Walsh D.A."/>
            <person name="Denef V.J."/>
            <person name="McMahon K.D."/>
            <person name="Konstantinidis K.T."/>
            <person name="Eloe-Fadrosh E.A."/>
            <person name="Kyrpides N.C."/>
            <person name="Woyke T."/>
        </authorList>
    </citation>
    <scope>NUCLEOTIDE SEQUENCE</scope>
    <source>
        <strain evidence="2">GVMAG-M-3300023174-107</strain>
    </source>
</reference>
<feature type="compositionally biased region" description="Basic and acidic residues" evidence="1">
    <location>
        <begin position="24"/>
        <end position="49"/>
    </location>
</feature>
<name>A0A6C0D274_9ZZZZ</name>
<proteinExistence type="predicted"/>
<feature type="region of interest" description="Disordered" evidence="1">
    <location>
        <begin position="148"/>
        <end position="171"/>
    </location>
</feature>
<feature type="region of interest" description="Disordered" evidence="1">
    <location>
        <begin position="1"/>
        <end position="56"/>
    </location>
</feature>
<feature type="compositionally biased region" description="Polar residues" evidence="1">
    <location>
        <begin position="1"/>
        <end position="10"/>
    </location>
</feature>